<dbReference type="RefSeq" id="WP_156867029.1">
    <property type="nucleotide sequence ID" value="NZ_JBFUNT010000007.1"/>
</dbReference>
<comment type="caution">
    <text evidence="2">The sequence shown here is derived from an EMBL/GenBank/DDBJ whole genome shotgun (WGS) entry which is preliminary data.</text>
</comment>
<reference evidence="2 3" key="1">
    <citation type="submission" date="2019-10" db="EMBL/GenBank/DDBJ databases">
        <title>XDR Pseudomonas monteilii producing IMP-16 from LCR.</title>
        <authorList>
            <person name="Ballaben A."/>
            <person name="Doi Y."/>
        </authorList>
    </citation>
    <scope>NUCLEOTIDE SEQUENCE [LARGE SCALE GENOMIC DNA]</scope>
    <source>
        <strain evidence="2 3">597/14</strain>
    </source>
</reference>
<accession>A0A7X3JQH0</accession>
<gene>
    <name evidence="2" type="ORF">F9Z43_06630</name>
</gene>
<evidence type="ECO:0000313" key="2">
    <source>
        <dbReference type="EMBL" id="MVF49011.1"/>
    </source>
</evidence>
<protein>
    <submittedName>
        <fullName evidence="2">NTPase</fullName>
    </submittedName>
</protein>
<organism evidence="2 3">
    <name type="scientific">Pseudomonas monteilii</name>
    <dbReference type="NCBI Taxonomy" id="76759"/>
    <lineage>
        <taxon>Bacteria</taxon>
        <taxon>Pseudomonadati</taxon>
        <taxon>Pseudomonadota</taxon>
        <taxon>Gammaproteobacteria</taxon>
        <taxon>Pseudomonadales</taxon>
        <taxon>Pseudomonadaceae</taxon>
        <taxon>Pseudomonas</taxon>
    </lineage>
</organism>
<dbReference type="Pfam" id="PF07693">
    <property type="entry name" value="KAP_NTPase"/>
    <property type="match status" value="1"/>
</dbReference>
<dbReference type="EMBL" id="WEIK01000004">
    <property type="protein sequence ID" value="MVF49011.1"/>
    <property type="molecule type" value="Genomic_DNA"/>
</dbReference>
<feature type="domain" description="KAP NTPase" evidence="1">
    <location>
        <begin position="48"/>
        <end position="371"/>
    </location>
</feature>
<dbReference type="AlphaFoldDB" id="A0A7X3JQH0"/>
<dbReference type="Gene3D" id="3.40.50.300">
    <property type="entry name" value="P-loop containing nucleotide triphosphate hydrolases"/>
    <property type="match status" value="1"/>
</dbReference>
<dbReference type="InterPro" id="IPR011646">
    <property type="entry name" value="KAP_P-loop"/>
</dbReference>
<dbReference type="InterPro" id="IPR027417">
    <property type="entry name" value="P-loop_NTPase"/>
</dbReference>
<proteinExistence type="predicted"/>
<dbReference type="Proteomes" id="UP000440965">
    <property type="component" value="Unassembled WGS sequence"/>
</dbReference>
<name>A0A7X3JQH0_9PSED</name>
<evidence type="ECO:0000313" key="3">
    <source>
        <dbReference type="Proteomes" id="UP000440965"/>
    </source>
</evidence>
<dbReference type="SUPFAM" id="SSF52540">
    <property type="entry name" value="P-loop containing nucleoside triphosphate hydrolases"/>
    <property type="match status" value="1"/>
</dbReference>
<sequence>MTGKIARLRAWWSARNNAGSPKQPTVHQSVEVGSEAPIRTKSEDLLRRADFASHIADVLSELSPREGRVFAIRGGWGFGKSSLKYLVIERLESQDKTADWLDFNPWQWGDGNAITRALFGQIADRLGGDNSKGAIARAEALRRYGAILEGASAPLKKAGESNTQISSVLTNASVIVAASAIGFDLPTVAMVAAALAGLSIVTSVIGRVLRFWGRDKSNEPLDKVREALEKRLGKLTRPLIVFVDDIDRLEPDQIRLLVRQVKANANLPNIVFVLLFQPSIVERALDPVADNNGRAFLEKIVQASFDLPAVPAHMVHRIFGEQLTQIAGWLASEANGFDQVRWGNALVGCIQPRLRNMRDAQRLLSSIAVHMPLHASGSVLEVNIVDFLVLETLRVFEPDLHEALFRERDLVLQERNAVNERRQEVVKQGVEQLLNKVPEERRSVARDTLKELFPPLEWALGGTHYDGGFRSQWLVAKRVCSSRYFPRYFELQTPLGEVSERRFVEFLEATASEKELAIAVADIETDGLLPSLVSRLDESVDRLPPDNAAVLLPGMFSIAQKLVRFRGDPFSSPYVSAWRATSWYLKAIPPAERGGLVLEALRTTKALSVAAMLIHLSDPADNKPGDRDKFDPALDEGTVEAMKALWVKIIRAHALADVGLIAEDDLVSLLYRWRDYAKSNEEPRRWMAEAIKDDEDFAKIVSAMMSTGKSHSVRDRVSKLHKMFSREAVEDFIGLDEAQARCDAINPARFPEHEDSLCTLKRHLDAWRENEGDLLYM</sequence>
<evidence type="ECO:0000259" key="1">
    <source>
        <dbReference type="Pfam" id="PF07693"/>
    </source>
</evidence>